<proteinExistence type="predicted"/>
<dbReference type="Proteomes" id="UP000485058">
    <property type="component" value="Unassembled WGS sequence"/>
</dbReference>
<accession>A0A699Z7Z5</accession>
<comment type="caution">
    <text evidence="2">The sequence shown here is derived from an EMBL/GenBank/DDBJ whole genome shotgun (WGS) entry which is preliminary data.</text>
</comment>
<organism evidence="2 3">
    <name type="scientific">Haematococcus lacustris</name>
    <name type="common">Green alga</name>
    <name type="synonym">Haematococcus pluvialis</name>
    <dbReference type="NCBI Taxonomy" id="44745"/>
    <lineage>
        <taxon>Eukaryota</taxon>
        <taxon>Viridiplantae</taxon>
        <taxon>Chlorophyta</taxon>
        <taxon>core chlorophytes</taxon>
        <taxon>Chlorophyceae</taxon>
        <taxon>CS clade</taxon>
        <taxon>Chlamydomonadales</taxon>
        <taxon>Haematococcaceae</taxon>
        <taxon>Haematococcus</taxon>
    </lineage>
</organism>
<dbReference type="AlphaFoldDB" id="A0A699Z7Z5"/>
<keyword evidence="3" id="KW-1185">Reference proteome</keyword>
<dbReference type="EMBL" id="BLLF01001354">
    <property type="protein sequence ID" value="GFH18777.1"/>
    <property type="molecule type" value="Genomic_DNA"/>
</dbReference>
<feature type="region of interest" description="Disordered" evidence="1">
    <location>
        <begin position="40"/>
        <end position="92"/>
    </location>
</feature>
<sequence length="124" mass="13754">MAVGTCYMANTGNCRKCPLGVPFGSAIALWSECPLGVREYEPRGAMPPRKRPSAAEQEPHPIGSPRKQGPSTPPGKQREERRAEWKTQRRQVIKVPGGAMLRGCKKTKHKLMAHFQLRAGVHQD</sequence>
<reference evidence="2 3" key="1">
    <citation type="submission" date="2020-02" db="EMBL/GenBank/DDBJ databases">
        <title>Draft genome sequence of Haematococcus lacustris strain NIES-144.</title>
        <authorList>
            <person name="Morimoto D."/>
            <person name="Nakagawa S."/>
            <person name="Yoshida T."/>
            <person name="Sawayama S."/>
        </authorList>
    </citation>
    <scope>NUCLEOTIDE SEQUENCE [LARGE SCALE GENOMIC DNA]</scope>
    <source>
        <strain evidence="2 3">NIES-144</strain>
    </source>
</reference>
<evidence type="ECO:0000313" key="2">
    <source>
        <dbReference type="EMBL" id="GFH18777.1"/>
    </source>
</evidence>
<evidence type="ECO:0000256" key="1">
    <source>
        <dbReference type="SAM" id="MobiDB-lite"/>
    </source>
</evidence>
<evidence type="ECO:0000313" key="3">
    <source>
        <dbReference type="Proteomes" id="UP000485058"/>
    </source>
</evidence>
<gene>
    <name evidence="2" type="ORF">HaLaN_15634</name>
</gene>
<protein>
    <submittedName>
        <fullName evidence="2">Uncharacterized protein</fullName>
    </submittedName>
</protein>
<feature type="compositionally biased region" description="Basic and acidic residues" evidence="1">
    <location>
        <begin position="76"/>
        <end position="87"/>
    </location>
</feature>
<name>A0A699Z7Z5_HAELA</name>